<dbReference type="FunFam" id="3.30.565.10:FF:000043">
    <property type="entry name" value="DNA mismatch repair protein MLH1"/>
    <property type="match status" value="1"/>
</dbReference>
<dbReference type="EMBL" id="JBJQOH010000003">
    <property type="protein sequence ID" value="KAL3693116.1"/>
    <property type="molecule type" value="Genomic_DNA"/>
</dbReference>
<keyword evidence="9" id="KW-1185">Reference proteome</keyword>
<protein>
    <recommendedName>
        <fullName evidence="7">DNA mismatch repair protein S5 domain-containing protein</fullName>
    </recommendedName>
</protein>
<evidence type="ECO:0000256" key="2">
    <source>
        <dbReference type="ARBA" id="ARBA00006082"/>
    </source>
</evidence>
<dbReference type="PROSITE" id="PS00058">
    <property type="entry name" value="DNA_MISMATCH_REPAIR_1"/>
    <property type="match status" value="1"/>
</dbReference>
<dbReference type="Gene3D" id="3.30.230.10">
    <property type="match status" value="1"/>
</dbReference>
<dbReference type="SUPFAM" id="SSF55874">
    <property type="entry name" value="ATPase domain of HSP90 chaperone/DNA topoisomerase II/histidine kinase"/>
    <property type="match status" value="1"/>
</dbReference>
<comment type="caution">
    <text evidence="8">The sequence shown here is derived from an EMBL/GenBank/DDBJ whole genome shotgun (WGS) entry which is preliminary data.</text>
</comment>
<keyword evidence="3" id="KW-0227">DNA damage</keyword>
<evidence type="ECO:0000256" key="3">
    <source>
        <dbReference type="ARBA" id="ARBA00022763"/>
    </source>
</evidence>
<name>A0ABD3HSL8_9MARC</name>
<gene>
    <name evidence="8" type="ORF">R1sor_006767</name>
</gene>
<dbReference type="PANTHER" id="PTHR10073">
    <property type="entry name" value="DNA MISMATCH REPAIR PROTEIN MLH, PMS, MUTL"/>
    <property type="match status" value="1"/>
</dbReference>
<feature type="domain" description="DNA mismatch repair protein S5" evidence="7">
    <location>
        <begin position="224"/>
        <end position="346"/>
    </location>
</feature>
<proteinExistence type="inferred from homology"/>
<evidence type="ECO:0000256" key="1">
    <source>
        <dbReference type="ARBA" id="ARBA00004123"/>
    </source>
</evidence>
<dbReference type="NCBIfam" id="TIGR00585">
    <property type="entry name" value="mutl"/>
    <property type="match status" value="1"/>
</dbReference>
<dbReference type="GO" id="GO:0005634">
    <property type="term" value="C:nucleus"/>
    <property type="evidence" value="ECO:0007669"/>
    <property type="project" value="UniProtKB-SubCell"/>
</dbReference>
<evidence type="ECO:0000256" key="5">
    <source>
        <dbReference type="ARBA" id="ARBA00023242"/>
    </source>
</evidence>
<dbReference type="Gene3D" id="3.30.565.10">
    <property type="entry name" value="Histidine kinase-like ATPase, C-terminal domain"/>
    <property type="match status" value="1"/>
</dbReference>
<comment type="subcellular location">
    <subcellularLocation>
        <location evidence="1">Nucleus</location>
    </subcellularLocation>
</comment>
<organism evidence="8 9">
    <name type="scientific">Riccia sorocarpa</name>
    <dbReference type="NCBI Taxonomy" id="122646"/>
    <lineage>
        <taxon>Eukaryota</taxon>
        <taxon>Viridiplantae</taxon>
        <taxon>Streptophyta</taxon>
        <taxon>Embryophyta</taxon>
        <taxon>Marchantiophyta</taxon>
        <taxon>Marchantiopsida</taxon>
        <taxon>Marchantiidae</taxon>
        <taxon>Marchantiales</taxon>
        <taxon>Ricciaceae</taxon>
        <taxon>Riccia</taxon>
    </lineage>
</organism>
<keyword evidence="4" id="KW-0234">DNA repair</keyword>
<dbReference type="Pfam" id="PF16413">
    <property type="entry name" value="Mlh1_C"/>
    <property type="match status" value="1"/>
</dbReference>
<accession>A0ABD3HSL8</accession>
<dbReference type="GO" id="GO:0006281">
    <property type="term" value="P:DNA repair"/>
    <property type="evidence" value="ECO:0007669"/>
    <property type="project" value="UniProtKB-KW"/>
</dbReference>
<dbReference type="InterPro" id="IPR036890">
    <property type="entry name" value="HATPase_C_sf"/>
</dbReference>
<dbReference type="CDD" id="cd03483">
    <property type="entry name" value="MutL_Trans_MLH1"/>
    <property type="match status" value="1"/>
</dbReference>
<dbReference type="Pfam" id="PF13589">
    <property type="entry name" value="HATPase_c_3"/>
    <property type="match status" value="1"/>
</dbReference>
<keyword evidence="5" id="KW-0539">Nucleus</keyword>
<evidence type="ECO:0000313" key="8">
    <source>
        <dbReference type="EMBL" id="KAL3693116.1"/>
    </source>
</evidence>
<dbReference type="Proteomes" id="UP001633002">
    <property type="component" value="Unassembled WGS sequence"/>
</dbReference>
<dbReference type="PANTHER" id="PTHR10073:SF12">
    <property type="entry name" value="DNA MISMATCH REPAIR PROTEIN MLH1"/>
    <property type="match status" value="1"/>
</dbReference>
<evidence type="ECO:0000256" key="6">
    <source>
        <dbReference type="SAM" id="MobiDB-lite"/>
    </source>
</evidence>
<evidence type="ECO:0000259" key="7">
    <source>
        <dbReference type="SMART" id="SM01340"/>
    </source>
</evidence>
<dbReference type="InterPro" id="IPR013507">
    <property type="entry name" value="DNA_mismatch_S5_2-like"/>
</dbReference>
<feature type="region of interest" description="Disordered" evidence="6">
    <location>
        <begin position="649"/>
        <end position="676"/>
    </location>
</feature>
<evidence type="ECO:0000313" key="9">
    <source>
        <dbReference type="Proteomes" id="UP001633002"/>
    </source>
</evidence>
<dbReference type="SMART" id="SM01340">
    <property type="entry name" value="DNA_mis_repair"/>
    <property type="match status" value="1"/>
</dbReference>
<evidence type="ECO:0000256" key="4">
    <source>
        <dbReference type="ARBA" id="ARBA00023204"/>
    </source>
</evidence>
<dbReference type="FunFam" id="3.30.230.10:FF:000014">
    <property type="entry name" value="DNA mismatch repair protein Mlh1"/>
    <property type="match status" value="1"/>
</dbReference>
<dbReference type="CDD" id="cd16926">
    <property type="entry name" value="HATPase_MutL-MLH-PMS-like"/>
    <property type="match status" value="1"/>
</dbReference>
<dbReference type="SUPFAM" id="SSF54211">
    <property type="entry name" value="Ribosomal protein S5 domain 2-like"/>
    <property type="match status" value="1"/>
</dbReference>
<dbReference type="AlphaFoldDB" id="A0ABD3HSL8"/>
<dbReference type="InterPro" id="IPR014762">
    <property type="entry name" value="DNA_mismatch_repair_CS"/>
</dbReference>
<reference evidence="8 9" key="1">
    <citation type="submission" date="2024-09" db="EMBL/GenBank/DDBJ databases">
        <title>Chromosome-scale assembly of Riccia sorocarpa.</title>
        <authorList>
            <person name="Paukszto L."/>
        </authorList>
    </citation>
    <scope>NUCLEOTIDE SEQUENCE [LARGE SCALE GENOMIC DNA]</scope>
    <source>
        <strain evidence="8">LP-2024</strain>
        <tissue evidence="8">Aerial parts of the thallus</tissue>
    </source>
</reference>
<dbReference type="InterPro" id="IPR020568">
    <property type="entry name" value="Ribosomal_Su5_D2-typ_SF"/>
</dbReference>
<dbReference type="InterPro" id="IPR014721">
    <property type="entry name" value="Ribsml_uS5_D2-typ_fold_subgr"/>
</dbReference>
<dbReference type="InterPro" id="IPR032189">
    <property type="entry name" value="Mlh1_C"/>
</dbReference>
<comment type="similarity">
    <text evidence="2">Belongs to the DNA mismatch repair MutL/HexB family.</text>
</comment>
<sequence length="730" mass="81099">MELPSSPKTPTEPAPIRRLDPSVVNRIAAGEVIQRPASALKELLENSLDAGATNINVTVKDGGLKLIQISDNGHGIRFEDLPLLCERHTTSKLREYDDLRSISTLGFRGEALASMSFVAHLSVITMTAGIAHGYKVSYKDGAMEGEARPCAAVKGTQLMVENLFYNVAARKKAFKNPGEEYGRIVDVISRYAVHKIGTSFSCKKHGDTRADVHTMVTNSRVDAIKSVYGATVARDLIAVSASSDNESHSVFSMEGFISSANYSAKKTVMILFINDRLVECAPLRKAIEVVYATVVPKAAKPFLYFSIVMPAAHVDVNVHPTKKEVSFLHQDNLVDTIQRAVEAKLLDSNTTRTYYTQTLIPGTQSVEKEITTPPTATHTTQKAPVNKLVRTDALQPPGQLHAFLPKRTSKTADVENDLAITRKIVRQRRNPKESSDLTSVQELLAAVDRETHSGLMDIVKNCIYVGMADDTMALVQYKTYLYLINVVAFSRELMYQQVLRRFAHFLSLQLSTPASLRDLCMVALDQEEVEGRWHESDGPKAEIAKLNSELIQCKAEMIKEYFSVEIDDQGNIRSLPVILDQYYPDMERFPSFVLTLGNEVDWESEKECFDSLAAALAEFYTIHTPSLPNPAGDGVLLYQRHKQMTAIASKSAEDADGRQEVSAGSGSENQESDELLAEAETVWAQREWTIQHVLFPAMKLFLKPPRKMAKDGSAIQIACLEQLYKIFERC</sequence>
<dbReference type="InterPro" id="IPR002099">
    <property type="entry name" value="MutL/Mlh/PMS"/>
</dbReference>
<dbReference type="InterPro" id="IPR038973">
    <property type="entry name" value="MutL/Mlh/Pms-like"/>
</dbReference>
<dbReference type="Pfam" id="PF01119">
    <property type="entry name" value="DNA_mis_repair"/>
    <property type="match status" value="1"/>
</dbReference>